<comment type="caution">
    <text evidence="1">The sequence shown here is derived from an EMBL/GenBank/DDBJ whole genome shotgun (WGS) entry which is preliminary data.</text>
</comment>
<dbReference type="Proteomes" id="UP001148662">
    <property type="component" value="Unassembled WGS sequence"/>
</dbReference>
<name>A0ACC1RQB5_9APHY</name>
<protein>
    <submittedName>
        <fullName evidence="1">Uncharacterized protein</fullName>
    </submittedName>
</protein>
<proteinExistence type="predicted"/>
<reference evidence="1" key="1">
    <citation type="submission" date="2022-07" db="EMBL/GenBank/DDBJ databases">
        <title>Genome Sequence of Phlebia brevispora.</title>
        <authorList>
            <person name="Buettner E."/>
        </authorList>
    </citation>
    <scope>NUCLEOTIDE SEQUENCE</scope>
    <source>
        <strain evidence="1">MPL23</strain>
    </source>
</reference>
<sequence length="107" mass="12568">MLYLAVYPTRMILNERRRCYLRETRETLLGVKLEDLGTDAWWETAEKAWSQLDEWMKTNGDEEDGLIMIDEVYFADVQIVSILVWGRNTTSVESEGQSRICTWNEGK</sequence>
<gene>
    <name evidence="1" type="ORF">NM688_g8731</name>
</gene>
<evidence type="ECO:0000313" key="1">
    <source>
        <dbReference type="EMBL" id="KAJ3523434.1"/>
    </source>
</evidence>
<accession>A0ACC1RQB5</accession>
<organism evidence="1 2">
    <name type="scientific">Phlebia brevispora</name>
    <dbReference type="NCBI Taxonomy" id="194682"/>
    <lineage>
        <taxon>Eukaryota</taxon>
        <taxon>Fungi</taxon>
        <taxon>Dikarya</taxon>
        <taxon>Basidiomycota</taxon>
        <taxon>Agaricomycotina</taxon>
        <taxon>Agaricomycetes</taxon>
        <taxon>Polyporales</taxon>
        <taxon>Meruliaceae</taxon>
        <taxon>Phlebia</taxon>
    </lineage>
</organism>
<dbReference type="EMBL" id="JANHOG010002438">
    <property type="protein sequence ID" value="KAJ3523434.1"/>
    <property type="molecule type" value="Genomic_DNA"/>
</dbReference>
<keyword evidence="2" id="KW-1185">Reference proteome</keyword>
<evidence type="ECO:0000313" key="2">
    <source>
        <dbReference type="Proteomes" id="UP001148662"/>
    </source>
</evidence>